<gene>
    <name evidence="2" type="ORF">COCNU_06G018430</name>
</gene>
<reference evidence="2" key="1">
    <citation type="journal article" date="2017" name="Gigascience">
        <title>The genome draft of coconut (Cocos nucifera).</title>
        <authorList>
            <person name="Xiao Y."/>
            <person name="Xu P."/>
            <person name="Fan H."/>
            <person name="Baudouin L."/>
            <person name="Xia W."/>
            <person name="Bocs S."/>
            <person name="Xu J."/>
            <person name="Li Q."/>
            <person name="Guo A."/>
            <person name="Zhou L."/>
            <person name="Li J."/>
            <person name="Wu Y."/>
            <person name="Ma Z."/>
            <person name="Armero A."/>
            <person name="Issali A.E."/>
            <person name="Liu N."/>
            <person name="Peng M."/>
            <person name="Yang Y."/>
        </authorList>
    </citation>
    <scope>NUCLEOTIDE SEQUENCE</scope>
    <source>
        <tissue evidence="2">Spear leaf of Hainan Tall coconut</tissue>
    </source>
</reference>
<dbReference type="EMBL" id="CM017877">
    <property type="protein sequence ID" value="KAG1348014.1"/>
    <property type="molecule type" value="Genomic_DNA"/>
</dbReference>
<evidence type="ECO:0000256" key="1">
    <source>
        <dbReference type="ARBA" id="ARBA00037947"/>
    </source>
</evidence>
<dbReference type="Proteomes" id="UP000797356">
    <property type="component" value="Chromosome 6"/>
</dbReference>
<dbReference type="GO" id="GO:0030031">
    <property type="term" value="P:cell projection assembly"/>
    <property type="evidence" value="ECO:0007669"/>
    <property type="project" value="TreeGrafter"/>
</dbReference>
<dbReference type="GO" id="GO:0016477">
    <property type="term" value="P:cell migration"/>
    <property type="evidence" value="ECO:0007669"/>
    <property type="project" value="TreeGrafter"/>
</dbReference>
<comment type="caution">
    <text evidence="2">The sequence shown here is derived from an EMBL/GenBank/DDBJ whole genome shotgun (WGS) entry which is preliminary data.</text>
</comment>
<dbReference type="PANTHER" id="PTHR12093">
    <property type="entry name" value="NCK-ASSOCIATED PROTEIN 1"/>
    <property type="match status" value="1"/>
</dbReference>
<dbReference type="GO" id="GO:0031209">
    <property type="term" value="C:SCAR complex"/>
    <property type="evidence" value="ECO:0007669"/>
    <property type="project" value="TreeGrafter"/>
</dbReference>
<keyword evidence="3" id="KW-1185">Reference proteome</keyword>
<evidence type="ECO:0000313" key="2">
    <source>
        <dbReference type="EMBL" id="KAG1348014.1"/>
    </source>
</evidence>
<dbReference type="OrthoDB" id="548214at2759"/>
<reference evidence="2" key="2">
    <citation type="submission" date="2019-07" db="EMBL/GenBank/DDBJ databases">
        <authorList>
            <person name="Yang Y."/>
            <person name="Bocs S."/>
            <person name="Baudouin L."/>
        </authorList>
    </citation>
    <scope>NUCLEOTIDE SEQUENCE</scope>
    <source>
        <tissue evidence="2">Spear leaf of Hainan Tall coconut</tissue>
    </source>
</reference>
<comment type="similarity">
    <text evidence="1">Belongs to the HEM-1/HEM-2 family.</text>
</comment>
<dbReference type="Pfam" id="PF09735">
    <property type="entry name" value="Nckap1"/>
    <property type="match status" value="1"/>
</dbReference>
<dbReference type="GO" id="GO:0000902">
    <property type="term" value="P:cell morphogenesis"/>
    <property type="evidence" value="ECO:0007669"/>
    <property type="project" value="TreeGrafter"/>
</dbReference>
<dbReference type="GO" id="GO:0030866">
    <property type="term" value="P:cortical actin cytoskeleton organization"/>
    <property type="evidence" value="ECO:0007669"/>
    <property type="project" value="TreeGrafter"/>
</dbReference>
<protein>
    <submittedName>
        <fullName evidence="2">Uncharacterized protein</fullName>
    </submittedName>
</protein>
<sequence length="242" mass="27901">MSRWSEYLNLEESSPSAVNWKSVGPEAPPTSGNVQKALHMEWVLQLSKVAEGLLTKMYRLNNILDHPDLVSHIFSDSFWKAGIIPNFPKICILVSKKFPEHPSKLQLERVDKSALDALNENAEVYFQSLEPWVMLLLDLMAFREQALRLILDLSSTVITLLPHQNSLILHAFMDLFCSFVRVNLFSDKREQITVEQGDNFIEDYYHSQPSQKWKLAFSQPCSNDLAERKATIYLRDSCWITI</sequence>
<evidence type="ECO:0000313" key="3">
    <source>
        <dbReference type="Proteomes" id="UP000797356"/>
    </source>
</evidence>
<accession>A0A8K0ID22</accession>
<name>A0A8K0ID22_COCNU</name>
<proteinExistence type="inferred from homology"/>
<organism evidence="2 3">
    <name type="scientific">Cocos nucifera</name>
    <name type="common">Coconut palm</name>
    <dbReference type="NCBI Taxonomy" id="13894"/>
    <lineage>
        <taxon>Eukaryota</taxon>
        <taxon>Viridiplantae</taxon>
        <taxon>Streptophyta</taxon>
        <taxon>Embryophyta</taxon>
        <taxon>Tracheophyta</taxon>
        <taxon>Spermatophyta</taxon>
        <taxon>Magnoliopsida</taxon>
        <taxon>Liliopsida</taxon>
        <taxon>Arecaceae</taxon>
        <taxon>Arecoideae</taxon>
        <taxon>Cocoseae</taxon>
        <taxon>Attaleinae</taxon>
        <taxon>Cocos</taxon>
    </lineage>
</organism>
<dbReference type="PANTHER" id="PTHR12093:SF10">
    <property type="entry name" value="MEMBRANE-ASSOCIATED PROTEIN HEM"/>
    <property type="match status" value="1"/>
</dbReference>
<dbReference type="InterPro" id="IPR019137">
    <property type="entry name" value="Nck-associated_protein-1"/>
</dbReference>
<dbReference type="AlphaFoldDB" id="A0A8K0ID22"/>